<evidence type="ECO:0008006" key="5">
    <source>
        <dbReference type="Google" id="ProtNLM"/>
    </source>
</evidence>
<dbReference type="InterPro" id="IPR003462">
    <property type="entry name" value="ODC_Mu_crystall"/>
</dbReference>
<dbReference type="AlphaFoldDB" id="A0A9W8ITN4"/>
<dbReference type="PANTHER" id="PTHR13812:SF19">
    <property type="entry name" value="KETIMINE REDUCTASE MU-CRYSTALLIN"/>
    <property type="match status" value="1"/>
</dbReference>
<accession>A0A9W8ITN4</accession>
<gene>
    <name evidence="3" type="ORF">H1R20_g16560</name>
</gene>
<dbReference type="Pfam" id="PF02423">
    <property type="entry name" value="OCD_Mu_crystall"/>
    <property type="match status" value="1"/>
</dbReference>
<dbReference type="Proteomes" id="UP001140091">
    <property type="component" value="Unassembled WGS sequence"/>
</dbReference>
<dbReference type="GO" id="GO:0005737">
    <property type="term" value="C:cytoplasm"/>
    <property type="evidence" value="ECO:0007669"/>
    <property type="project" value="TreeGrafter"/>
</dbReference>
<evidence type="ECO:0000256" key="1">
    <source>
        <dbReference type="ARBA" id="ARBA00008903"/>
    </source>
</evidence>
<evidence type="ECO:0000313" key="4">
    <source>
        <dbReference type="Proteomes" id="UP001140091"/>
    </source>
</evidence>
<keyword evidence="4" id="KW-1185">Reference proteome</keyword>
<dbReference type="EMBL" id="JANBPK010001875">
    <property type="protein sequence ID" value="KAJ2920534.1"/>
    <property type="molecule type" value="Genomic_DNA"/>
</dbReference>
<sequence length="421" mass="45328">MSLRVLSGTDVERISSKFEPIELQCLMAQVFDAVTSLASNSNSKNPPLAGRSNTPRPATQTPHRTTISTENHHILFMPARMDAGPAEYSDSSVRASGTSVKIVSVPKASSTGGLPATTLVIDEHNGSVKAMVNARKLTALRNATGPLVYFLTFKSVLSLPNTGSLLSTSLTFTNGTPRRIVAFGAGNQIEAHVNLYLRFFHGIQKCAIVNRTANDRCKSLIKRLSSSFPQVQFTPLENVSDATEIEEAVSSAGVFICATSSRVPLFPSHWVRAGTQIVLVGSYTPEMQEIDTDLVKRATSPQFQGRESNAKPLLIVDSWDACAKEAGELIKANVSRDDVWELGEMLPRDSSGRLDLGHLTTLLLSKEAMEPLDMDRQPDCAGPVTIFKSVGIGLQDVAIASAVVQKAEELGIGTIVNGYDD</sequence>
<dbReference type="Gene3D" id="3.30.1780.10">
    <property type="entry name" value="ornithine cyclodeaminase, domain 1"/>
    <property type="match status" value="1"/>
</dbReference>
<dbReference type="InterPro" id="IPR036291">
    <property type="entry name" value="NAD(P)-bd_dom_sf"/>
</dbReference>
<dbReference type="InterPro" id="IPR023401">
    <property type="entry name" value="ODC_N"/>
</dbReference>
<feature type="region of interest" description="Disordered" evidence="2">
    <location>
        <begin position="39"/>
        <end position="66"/>
    </location>
</feature>
<dbReference type="SUPFAM" id="SSF51735">
    <property type="entry name" value="NAD(P)-binding Rossmann-fold domains"/>
    <property type="match status" value="1"/>
</dbReference>
<feature type="non-terminal residue" evidence="3">
    <location>
        <position position="421"/>
    </location>
</feature>
<evidence type="ECO:0000313" key="3">
    <source>
        <dbReference type="EMBL" id="KAJ2920534.1"/>
    </source>
</evidence>
<proteinExistence type="inferred from homology"/>
<dbReference type="PANTHER" id="PTHR13812">
    <property type="entry name" value="KETIMINE REDUCTASE MU-CRYSTALLIN"/>
    <property type="match status" value="1"/>
</dbReference>
<reference evidence="3" key="1">
    <citation type="submission" date="2022-06" db="EMBL/GenBank/DDBJ databases">
        <title>Genome Sequence of Candolleomyces eurysporus.</title>
        <authorList>
            <person name="Buettner E."/>
        </authorList>
    </citation>
    <scope>NUCLEOTIDE SEQUENCE</scope>
    <source>
        <strain evidence="3">VTCC 930004</strain>
    </source>
</reference>
<protein>
    <recommendedName>
        <fullName evidence="5">NAD(P)-binding protein</fullName>
    </recommendedName>
</protein>
<comment type="caution">
    <text evidence="3">The sequence shown here is derived from an EMBL/GenBank/DDBJ whole genome shotgun (WGS) entry which is preliminary data.</text>
</comment>
<name>A0A9W8ITN4_9AGAR</name>
<evidence type="ECO:0000256" key="2">
    <source>
        <dbReference type="SAM" id="MobiDB-lite"/>
    </source>
</evidence>
<comment type="similarity">
    <text evidence="1">Belongs to the ornithine cyclodeaminase/mu-crystallin family.</text>
</comment>
<dbReference type="Gene3D" id="3.40.50.720">
    <property type="entry name" value="NAD(P)-binding Rossmann-like Domain"/>
    <property type="match status" value="1"/>
</dbReference>
<organism evidence="3 4">
    <name type="scientific">Candolleomyces eurysporus</name>
    <dbReference type="NCBI Taxonomy" id="2828524"/>
    <lineage>
        <taxon>Eukaryota</taxon>
        <taxon>Fungi</taxon>
        <taxon>Dikarya</taxon>
        <taxon>Basidiomycota</taxon>
        <taxon>Agaricomycotina</taxon>
        <taxon>Agaricomycetes</taxon>
        <taxon>Agaricomycetidae</taxon>
        <taxon>Agaricales</taxon>
        <taxon>Agaricineae</taxon>
        <taxon>Psathyrellaceae</taxon>
        <taxon>Candolleomyces</taxon>
    </lineage>
</organism>
<dbReference type="OrthoDB" id="41492at2759"/>